<dbReference type="GO" id="GO:0016787">
    <property type="term" value="F:hydrolase activity"/>
    <property type="evidence" value="ECO:0007669"/>
    <property type="project" value="UniProtKB-KW"/>
</dbReference>
<reference evidence="2" key="1">
    <citation type="submission" date="2023-07" db="EMBL/GenBank/DDBJ databases">
        <title>Genome content predicts the carbon catabolic preferences of heterotrophic bacteria.</title>
        <authorList>
            <person name="Gralka M."/>
        </authorList>
    </citation>
    <scope>NUCLEOTIDE SEQUENCE</scope>
    <source>
        <strain evidence="2">I2M16</strain>
    </source>
</reference>
<comment type="caution">
    <text evidence="2">The sequence shown here is derived from an EMBL/GenBank/DDBJ whole genome shotgun (WGS) entry which is preliminary data.</text>
</comment>
<dbReference type="SUPFAM" id="SSF53474">
    <property type="entry name" value="alpha/beta-Hydrolases"/>
    <property type="match status" value="1"/>
</dbReference>
<evidence type="ECO:0000313" key="3">
    <source>
        <dbReference type="Proteomes" id="UP001169862"/>
    </source>
</evidence>
<sequence length="205" mass="22711">MTFLTHGTPKKARILFMHGAGAPMDSEFMNEMALALASDDIQIIRFEFPYMANRRVTGKKAPPPKAEKLIDDCLEVIARYDDAPLFLMGKSMGGRIASMVLEQTSAIAAFALGYPFHPSGKPDKLRISHFESLSKPMVVMQGTRDPLGNKEEVEGYCLPEIVTVHWFADGNHDLKPRVASGCTQRQHLEQAAVLIRSGIRKLLAD</sequence>
<dbReference type="Pfam" id="PF20408">
    <property type="entry name" value="Abhydrolase_11"/>
    <property type="match status" value="1"/>
</dbReference>
<keyword evidence="2" id="KW-0378">Hydrolase</keyword>
<dbReference type="Gene3D" id="3.40.50.1820">
    <property type="entry name" value="alpha/beta hydrolase"/>
    <property type="match status" value="1"/>
</dbReference>
<dbReference type="EMBL" id="JAUOPG010000001">
    <property type="protein sequence ID" value="MDO6452137.1"/>
    <property type="molecule type" value="Genomic_DNA"/>
</dbReference>
<gene>
    <name evidence="2" type="ORF">Q4490_01040</name>
</gene>
<dbReference type="PANTHER" id="PTHR13136:SF11">
    <property type="entry name" value="TESTIS-EXPRESSED PROTEIN 30"/>
    <property type="match status" value="1"/>
</dbReference>
<evidence type="ECO:0000313" key="2">
    <source>
        <dbReference type="EMBL" id="MDO6452137.1"/>
    </source>
</evidence>
<name>A0AAW7XGD1_9GAMM</name>
<feature type="domain" description="KANL3/Tex30 alpha/beta hydrolase-like" evidence="1">
    <location>
        <begin position="11"/>
        <end position="196"/>
    </location>
</feature>
<evidence type="ECO:0000259" key="1">
    <source>
        <dbReference type="Pfam" id="PF20408"/>
    </source>
</evidence>
<organism evidence="2 3">
    <name type="scientific">Neptunomonas phycophila</name>
    <dbReference type="NCBI Taxonomy" id="1572645"/>
    <lineage>
        <taxon>Bacteria</taxon>
        <taxon>Pseudomonadati</taxon>
        <taxon>Pseudomonadota</taxon>
        <taxon>Gammaproteobacteria</taxon>
        <taxon>Oceanospirillales</taxon>
        <taxon>Oceanospirillaceae</taxon>
        <taxon>Neptunomonas</taxon>
    </lineage>
</organism>
<dbReference type="AlphaFoldDB" id="A0AAW7XGD1"/>
<dbReference type="Proteomes" id="UP001169862">
    <property type="component" value="Unassembled WGS sequence"/>
</dbReference>
<dbReference type="PANTHER" id="PTHR13136">
    <property type="entry name" value="TESTIS DEVELOPMENT PROTEIN PRTD"/>
    <property type="match status" value="1"/>
</dbReference>
<protein>
    <submittedName>
        <fullName evidence="2">Alpha/beta hydrolase</fullName>
    </submittedName>
</protein>
<dbReference type="RefSeq" id="WP_303548123.1">
    <property type="nucleotide sequence ID" value="NZ_JAUOPG010000001.1"/>
</dbReference>
<accession>A0AAW7XGD1</accession>
<dbReference type="InterPro" id="IPR026555">
    <property type="entry name" value="NSL3/Tex30"/>
</dbReference>
<proteinExistence type="predicted"/>
<dbReference type="InterPro" id="IPR046879">
    <property type="entry name" value="KANL3/Tex30_Abhydrolase"/>
</dbReference>
<dbReference type="InterPro" id="IPR029058">
    <property type="entry name" value="AB_hydrolase_fold"/>
</dbReference>